<dbReference type="Proteomes" id="UP001165160">
    <property type="component" value="Unassembled WGS sequence"/>
</dbReference>
<keyword evidence="3" id="KW-1185">Reference proteome</keyword>
<gene>
    <name evidence="2" type="ORF">TrVE_jg12467</name>
</gene>
<evidence type="ECO:0000256" key="1">
    <source>
        <dbReference type="SAM" id="SignalP"/>
    </source>
</evidence>
<feature type="chain" id="PRO_5040814026" evidence="1">
    <location>
        <begin position="17"/>
        <end position="77"/>
    </location>
</feature>
<accession>A0A9W7BGB4</accession>
<comment type="caution">
    <text evidence="2">The sequence shown here is derived from an EMBL/GenBank/DDBJ whole genome shotgun (WGS) entry which is preliminary data.</text>
</comment>
<reference evidence="3" key="1">
    <citation type="journal article" date="2023" name="Commun. Biol.">
        <title>Genome analysis of Parmales, the sister group of diatoms, reveals the evolutionary specialization of diatoms from phago-mixotrophs to photoautotrophs.</title>
        <authorList>
            <person name="Ban H."/>
            <person name="Sato S."/>
            <person name="Yoshikawa S."/>
            <person name="Yamada K."/>
            <person name="Nakamura Y."/>
            <person name="Ichinomiya M."/>
            <person name="Sato N."/>
            <person name="Blanc-Mathieu R."/>
            <person name="Endo H."/>
            <person name="Kuwata A."/>
            <person name="Ogata H."/>
        </authorList>
    </citation>
    <scope>NUCLEOTIDE SEQUENCE [LARGE SCALE GENOMIC DNA]</scope>
    <source>
        <strain evidence="3">NIES 3699</strain>
    </source>
</reference>
<evidence type="ECO:0000313" key="2">
    <source>
        <dbReference type="EMBL" id="GMH87390.1"/>
    </source>
</evidence>
<proteinExistence type="predicted"/>
<dbReference type="AlphaFoldDB" id="A0A9W7BGB4"/>
<feature type="signal peptide" evidence="1">
    <location>
        <begin position="1"/>
        <end position="16"/>
    </location>
</feature>
<evidence type="ECO:0000313" key="3">
    <source>
        <dbReference type="Proteomes" id="UP001165160"/>
    </source>
</evidence>
<sequence>MKSFLALITLLVTTSAFMPIKFATRALNPSKSPLSSTPEAEDEGLDLDLGEMFAMFDAADNEEDFDEAVQKVKGEKE</sequence>
<protein>
    <submittedName>
        <fullName evidence="2">Uncharacterized protein</fullName>
    </submittedName>
</protein>
<name>A0A9W7BGB4_9STRA</name>
<organism evidence="2 3">
    <name type="scientific">Triparma verrucosa</name>
    <dbReference type="NCBI Taxonomy" id="1606542"/>
    <lineage>
        <taxon>Eukaryota</taxon>
        <taxon>Sar</taxon>
        <taxon>Stramenopiles</taxon>
        <taxon>Ochrophyta</taxon>
        <taxon>Bolidophyceae</taxon>
        <taxon>Parmales</taxon>
        <taxon>Triparmaceae</taxon>
        <taxon>Triparma</taxon>
    </lineage>
</organism>
<keyword evidence="1" id="KW-0732">Signal</keyword>
<dbReference type="EMBL" id="BRXX01000071">
    <property type="protein sequence ID" value="GMH87390.1"/>
    <property type="molecule type" value="Genomic_DNA"/>
</dbReference>